<reference evidence="6 7" key="1">
    <citation type="journal article" date="2016" name="Mol. Biol. Evol.">
        <title>Comparative Genomics of Early-Diverging Mushroom-Forming Fungi Provides Insights into the Origins of Lignocellulose Decay Capabilities.</title>
        <authorList>
            <person name="Nagy L.G."/>
            <person name="Riley R."/>
            <person name="Tritt A."/>
            <person name="Adam C."/>
            <person name="Daum C."/>
            <person name="Floudas D."/>
            <person name="Sun H."/>
            <person name="Yadav J.S."/>
            <person name="Pangilinan J."/>
            <person name="Larsson K.H."/>
            <person name="Matsuura K."/>
            <person name="Barry K."/>
            <person name="Labutti K."/>
            <person name="Kuo R."/>
            <person name="Ohm R.A."/>
            <person name="Bhattacharya S.S."/>
            <person name="Shirouzu T."/>
            <person name="Yoshinaga Y."/>
            <person name="Martin F.M."/>
            <person name="Grigoriev I.V."/>
            <person name="Hibbett D.S."/>
        </authorList>
    </citation>
    <scope>NUCLEOTIDE SEQUENCE [LARGE SCALE GENOMIC DNA]</scope>
    <source>
        <strain evidence="6 7">CBS 109695</strain>
    </source>
</reference>
<dbReference type="Gene3D" id="6.10.140.2220">
    <property type="match status" value="1"/>
</dbReference>
<gene>
    <name evidence="6" type="ORF">FIBSPDRAFT_1044259</name>
</gene>
<keyword evidence="1" id="KW-0479">Metal-binding</keyword>
<accession>A0A166JXE3</accession>
<dbReference type="PROSITE" id="PS50865">
    <property type="entry name" value="ZF_MYND_2"/>
    <property type="match status" value="1"/>
</dbReference>
<organism evidence="6 7">
    <name type="scientific">Athelia psychrophila</name>
    <dbReference type="NCBI Taxonomy" id="1759441"/>
    <lineage>
        <taxon>Eukaryota</taxon>
        <taxon>Fungi</taxon>
        <taxon>Dikarya</taxon>
        <taxon>Basidiomycota</taxon>
        <taxon>Agaricomycotina</taxon>
        <taxon>Agaricomycetes</taxon>
        <taxon>Agaricomycetidae</taxon>
        <taxon>Atheliales</taxon>
        <taxon>Atheliaceae</taxon>
        <taxon>Athelia</taxon>
    </lineage>
</organism>
<dbReference type="SUPFAM" id="SSF144232">
    <property type="entry name" value="HIT/MYND zinc finger-like"/>
    <property type="match status" value="1"/>
</dbReference>
<evidence type="ECO:0000256" key="1">
    <source>
        <dbReference type="ARBA" id="ARBA00022723"/>
    </source>
</evidence>
<feature type="domain" description="MYND-type" evidence="5">
    <location>
        <begin position="341"/>
        <end position="387"/>
    </location>
</feature>
<dbReference type="Proteomes" id="UP000076532">
    <property type="component" value="Unassembled WGS sequence"/>
</dbReference>
<keyword evidence="2 4" id="KW-0863">Zinc-finger</keyword>
<sequence length="554" mass="63615">MSVSMPQRKKDPLLPFVAMWPSIWIWIQTLLACAQLTCPQHVWLDLKLETRQMRYDAAFGALEFLTRPTSPTCSAANIMPGVMSTSAALWIAEGRDPSYTFGFQAAWLMRLPPDSEQNVHYPPNVLKHIADRDLDHDAIISVMIFRIKGNLLQKQPEPSSLVKDLLLLCVQVKADETATELSRNMRRSFLFRSTCAVDIANILSLIVDKYTQIHTLFGQLLDPCLNIALILVEDKFAFHRISQLLDSSFFNLLARADGLLGPPKPYLLGPREVIERLVPTFLTRLSTYRSMFTRMRTEVLPTRRQYKNPNGQLRALFSTFETKLSSWEKEEREYKTCPFIVRSCGNSQCRLIDRGYTFRRCSGCNLVTYCDVACQKLHWRSGHKELCGDMSRGRQDAVGLSAPDLRFLAFLITKSVLSITYEDRLSVVRNSVGHIIGTRFPANSNPVVALDYDCPEWPGFRIVDLNDEARMLSFSQLNNIPDIRDVWWQGWSFQADNPVEDAKFHQIPVLALVPRTWETPQTMALVVTIRGTVDEYRDIHVKSRDVEHRWIYYK</sequence>
<name>A0A166JXE3_9AGAM</name>
<evidence type="ECO:0000259" key="5">
    <source>
        <dbReference type="PROSITE" id="PS50865"/>
    </source>
</evidence>
<dbReference type="AlphaFoldDB" id="A0A166JXE3"/>
<evidence type="ECO:0000256" key="4">
    <source>
        <dbReference type="PROSITE-ProRule" id="PRU00134"/>
    </source>
</evidence>
<dbReference type="Pfam" id="PF01753">
    <property type="entry name" value="zf-MYND"/>
    <property type="match status" value="1"/>
</dbReference>
<proteinExistence type="predicted"/>
<dbReference type="OrthoDB" id="2998255at2759"/>
<keyword evidence="3" id="KW-0862">Zinc</keyword>
<evidence type="ECO:0000313" key="6">
    <source>
        <dbReference type="EMBL" id="KZP21313.1"/>
    </source>
</evidence>
<dbReference type="EMBL" id="KV417548">
    <property type="protein sequence ID" value="KZP21313.1"/>
    <property type="molecule type" value="Genomic_DNA"/>
</dbReference>
<dbReference type="PROSITE" id="PS01360">
    <property type="entry name" value="ZF_MYND_1"/>
    <property type="match status" value="1"/>
</dbReference>
<evidence type="ECO:0000313" key="7">
    <source>
        <dbReference type="Proteomes" id="UP000076532"/>
    </source>
</evidence>
<keyword evidence="7" id="KW-1185">Reference proteome</keyword>
<evidence type="ECO:0000256" key="2">
    <source>
        <dbReference type="ARBA" id="ARBA00022771"/>
    </source>
</evidence>
<dbReference type="GO" id="GO:0008270">
    <property type="term" value="F:zinc ion binding"/>
    <property type="evidence" value="ECO:0007669"/>
    <property type="project" value="UniProtKB-KW"/>
</dbReference>
<protein>
    <recommendedName>
        <fullName evidence="5">MYND-type domain-containing protein</fullName>
    </recommendedName>
</protein>
<evidence type="ECO:0000256" key="3">
    <source>
        <dbReference type="ARBA" id="ARBA00022833"/>
    </source>
</evidence>
<dbReference type="InterPro" id="IPR002893">
    <property type="entry name" value="Znf_MYND"/>
</dbReference>